<accession>A0AAD9LXD6</accession>
<feature type="compositionally biased region" description="Basic and acidic residues" evidence="1">
    <location>
        <begin position="125"/>
        <end position="142"/>
    </location>
</feature>
<feature type="region of interest" description="Disordered" evidence="1">
    <location>
        <begin position="1"/>
        <end position="201"/>
    </location>
</feature>
<sequence>MGSDKQKSGSSRKHSSQSQKDSRHSSSTSTPASSSGQQQQTPRTLLPEHLESDRRPRPIQSQSQHSRNHYASDAGSSVGSYNSTMGSANDGYGDMNDGDRMSDLRYAYQVRQDHARNLPGPALPPRERPSREEQLRVYDDIIRGYQGHQGHQGYQHTAAAPSHYPYSQDIDLDCSEISNSDARRGSSSSKSSSSRSKHHHH</sequence>
<gene>
    <name evidence="2" type="ORF">LX32DRAFT_604226</name>
</gene>
<comment type="caution">
    <text evidence="2">The sequence shown here is derived from an EMBL/GenBank/DDBJ whole genome shotgun (WGS) entry which is preliminary data.</text>
</comment>
<evidence type="ECO:0000313" key="3">
    <source>
        <dbReference type="Proteomes" id="UP001232148"/>
    </source>
</evidence>
<dbReference type="Proteomes" id="UP001232148">
    <property type="component" value="Unassembled WGS sequence"/>
</dbReference>
<feature type="compositionally biased region" description="Low complexity" evidence="1">
    <location>
        <begin position="25"/>
        <end position="40"/>
    </location>
</feature>
<proteinExistence type="predicted"/>
<feature type="compositionally biased region" description="Basic and acidic residues" evidence="1">
    <location>
        <begin position="46"/>
        <end position="56"/>
    </location>
</feature>
<reference evidence="2" key="1">
    <citation type="submission" date="2021-06" db="EMBL/GenBank/DDBJ databases">
        <title>Comparative genomics, transcriptomics and evolutionary studies reveal genomic signatures of adaptation to plant cell wall in hemibiotrophic fungi.</title>
        <authorList>
            <consortium name="DOE Joint Genome Institute"/>
            <person name="Baroncelli R."/>
            <person name="Diaz J.F."/>
            <person name="Benocci T."/>
            <person name="Peng M."/>
            <person name="Battaglia E."/>
            <person name="Haridas S."/>
            <person name="Andreopoulos W."/>
            <person name="Labutti K."/>
            <person name="Pangilinan J."/>
            <person name="Floch G.L."/>
            <person name="Makela M.R."/>
            <person name="Henrissat B."/>
            <person name="Grigoriev I.V."/>
            <person name="Crouch J.A."/>
            <person name="De Vries R.P."/>
            <person name="Sukno S.A."/>
            <person name="Thon M.R."/>
        </authorList>
    </citation>
    <scope>NUCLEOTIDE SEQUENCE</scope>
    <source>
        <strain evidence="2">MAFF235873</strain>
    </source>
</reference>
<keyword evidence="3" id="KW-1185">Reference proteome</keyword>
<protein>
    <submittedName>
        <fullName evidence="2">Uncharacterized protein</fullName>
    </submittedName>
</protein>
<dbReference type="EMBL" id="MU843085">
    <property type="protein sequence ID" value="KAK2021703.1"/>
    <property type="molecule type" value="Genomic_DNA"/>
</dbReference>
<name>A0AAD9LXD6_9PEZI</name>
<evidence type="ECO:0000256" key="1">
    <source>
        <dbReference type="SAM" id="MobiDB-lite"/>
    </source>
</evidence>
<feature type="compositionally biased region" description="Low complexity" evidence="1">
    <location>
        <begin position="144"/>
        <end position="156"/>
    </location>
</feature>
<dbReference type="AlphaFoldDB" id="A0AAD9LXD6"/>
<feature type="compositionally biased region" description="Polar residues" evidence="1">
    <location>
        <begin position="74"/>
        <end position="87"/>
    </location>
</feature>
<organism evidence="2 3">
    <name type="scientific">Colletotrichum zoysiae</name>
    <dbReference type="NCBI Taxonomy" id="1216348"/>
    <lineage>
        <taxon>Eukaryota</taxon>
        <taxon>Fungi</taxon>
        <taxon>Dikarya</taxon>
        <taxon>Ascomycota</taxon>
        <taxon>Pezizomycotina</taxon>
        <taxon>Sordariomycetes</taxon>
        <taxon>Hypocreomycetidae</taxon>
        <taxon>Glomerellales</taxon>
        <taxon>Glomerellaceae</taxon>
        <taxon>Colletotrichum</taxon>
        <taxon>Colletotrichum graminicola species complex</taxon>
    </lineage>
</organism>
<evidence type="ECO:0000313" key="2">
    <source>
        <dbReference type="EMBL" id="KAK2021703.1"/>
    </source>
</evidence>